<dbReference type="AlphaFoldDB" id="A0A1I6MLM6"/>
<feature type="signal peptide" evidence="1">
    <location>
        <begin position="1"/>
        <end position="21"/>
    </location>
</feature>
<evidence type="ECO:0008006" key="4">
    <source>
        <dbReference type="Google" id="ProtNLM"/>
    </source>
</evidence>
<organism evidence="2 3">
    <name type="scientific">Yoonia litorea</name>
    <dbReference type="NCBI Taxonomy" id="1123755"/>
    <lineage>
        <taxon>Bacteria</taxon>
        <taxon>Pseudomonadati</taxon>
        <taxon>Pseudomonadota</taxon>
        <taxon>Alphaproteobacteria</taxon>
        <taxon>Rhodobacterales</taxon>
        <taxon>Paracoccaceae</taxon>
        <taxon>Yoonia</taxon>
    </lineage>
</organism>
<evidence type="ECO:0000256" key="1">
    <source>
        <dbReference type="SAM" id="SignalP"/>
    </source>
</evidence>
<evidence type="ECO:0000313" key="2">
    <source>
        <dbReference type="EMBL" id="SFS16551.1"/>
    </source>
</evidence>
<keyword evidence="1" id="KW-0732">Signal</keyword>
<keyword evidence="3" id="KW-1185">Reference proteome</keyword>
<accession>A0A1I6MLM6</accession>
<sequence>MPRLRPSTASMIAAVFILAAATPEKPLLALGIGAPFPPSLDFPQEGAFSSKSLWCVLLSCPEIPSSETTDAAAQAEAE</sequence>
<evidence type="ECO:0000313" key="3">
    <source>
        <dbReference type="Proteomes" id="UP000198926"/>
    </source>
</evidence>
<name>A0A1I6MLM6_9RHOB</name>
<proteinExistence type="predicted"/>
<gene>
    <name evidence="2" type="ORF">SAMN05444714_2011</name>
</gene>
<dbReference type="OrthoDB" id="9994939at2"/>
<feature type="chain" id="PRO_5011648031" description="Secreted protein" evidence="1">
    <location>
        <begin position="22"/>
        <end position="78"/>
    </location>
</feature>
<reference evidence="2 3" key="1">
    <citation type="submission" date="2016-10" db="EMBL/GenBank/DDBJ databases">
        <authorList>
            <person name="de Groot N.N."/>
        </authorList>
    </citation>
    <scope>NUCLEOTIDE SEQUENCE [LARGE SCALE GENOMIC DNA]</scope>
    <source>
        <strain evidence="2 3">DSM 29433</strain>
    </source>
</reference>
<dbReference type="Proteomes" id="UP000198926">
    <property type="component" value="Unassembled WGS sequence"/>
</dbReference>
<protein>
    <recommendedName>
        <fullName evidence="4">Secreted protein</fullName>
    </recommendedName>
</protein>
<dbReference type="STRING" id="1123755.SAMN05444714_2011"/>
<dbReference type="EMBL" id="FOZM01000001">
    <property type="protein sequence ID" value="SFS16551.1"/>
    <property type="molecule type" value="Genomic_DNA"/>
</dbReference>
<dbReference type="RefSeq" id="WP_131802564.1">
    <property type="nucleotide sequence ID" value="NZ_FOZM01000001.1"/>
</dbReference>